<dbReference type="Gene3D" id="2.170.130.10">
    <property type="entry name" value="TonB-dependent receptor, plug domain"/>
    <property type="match status" value="1"/>
</dbReference>
<evidence type="ECO:0000256" key="3">
    <source>
        <dbReference type="ARBA" id="ARBA00022448"/>
    </source>
</evidence>
<evidence type="ECO:0000256" key="6">
    <source>
        <dbReference type="ARBA" id="ARBA00022692"/>
    </source>
</evidence>
<comment type="subcellular location">
    <subcellularLocation>
        <location evidence="1 14">Cell outer membrane</location>
        <topology evidence="1 14">Multi-pass membrane protein</topology>
    </subcellularLocation>
</comment>
<proteinExistence type="inferred from homology"/>
<dbReference type="AlphaFoldDB" id="A0A383RQV7"/>
<dbReference type="InterPro" id="IPR037066">
    <property type="entry name" value="Plug_dom_sf"/>
</dbReference>
<evidence type="ECO:0000256" key="16">
    <source>
        <dbReference type="RuleBase" id="RU003357"/>
    </source>
</evidence>
<dbReference type="GO" id="GO:0015891">
    <property type="term" value="P:siderophore transport"/>
    <property type="evidence" value="ECO:0007669"/>
    <property type="project" value="InterPro"/>
</dbReference>
<keyword evidence="5" id="KW-0410">Iron transport</keyword>
<dbReference type="InterPro" id="IPR000531">
    <property type="entry name" value="Beta-barrel_TonB"/>
</dbReference>
<dbReference type="CDD" id="cd01347">
    <property type="entry name" value="ligand_gated_channel"/>
    <property type="match status" value="1"/>
</dbReference>
<keyword evidence="11 14" id="KW-0472">Membrane</keyword>
<keyword evidence="3 14" id="KW-0813">Transport</keyword>
<evidence type="ECO:0000256" key="8">
    <source>
        <dbReference type="ARBA" id="ARBA00023004"/>
    </source>
</evidence>
<keyword evidence="13 14" id="KW-0998">Cell outer membrane</keyword>
<evidence type="ECO:0000256" key="15">
    <source>
        <dbReference type="PROSITE-ProRule" id="PRU10144"/>
    </source>
</evidence>
<dbReference type="PROSITE" id="PS52016">
    <property type="entry name" value="TONB_DEPENDENT_REC_3"/>
    <property type="match status" value="1"/>
</dbReference>
<evidence type="ECO:0000256" key="12">
    <source>
        <dbReference type="ARBA" id="ARBA00023170"/>
    </source>
</evidence>
<dbReference type="SUPFAM" id="SSF56935">
    <property type="entry name" value="Porins"/>
    <property type="match status" value="1"/>
</dbReference>
<keyword evidence="9" id="KW-0406">Ion transport</keyword>
<protein>
    <submittedName>
        <fullName evidence="18">Ferric anguibactin receptor</fullName>
    </submittedName>
</protein>
<evidence type="ECO:0000256" key="14">
    <source>
        <dbReference type="PROSITE-ProRule" id="PRU01360"/>
    </source>
</evidence>
<evidence type="ECO:0000256" key="2">
    <source>
        <dbReference type="ARBA" id="ARBA00009810"/>
    </source>
</evidence>
<evidence type="ECO:0000256" key="4">
    <source>
        <dbReference type="ARBA" id="ARBA00022452"/>
    </source>
</evidence>
<feature type="domain" description="Secretin/TonB short N-terminal" evidence="17">
    <location>
        <begin position="59"/>
        <end position="110"/>
    </location>
</feature>
<evidence type="ECO:0000256" key="9">
    <source>
        <dbReference type="ARBA" id="ARBA00023065"/>
    </source>
</evidence>
<dbReference type="PANTHER" id="PTHR32552:SF82">
    <property type="entry name" value="FCUA PROTEIN"/>
    <property type="match status" value="1"/>
</dbReference>
<keyword evidence="7" id="KW-0732">Signal</keyword>
<organism evidence="18 19">
    <name type="scientific">Pseudomonas reidholzensis</name>
    <dbReference type="NCBI Taxonomy" id="1785162"/>
    <lineage>
        <taxon>Bacteria</taxon>
        <taxon>Pseudomonadati</taxon>
        <taxon>Pseudomonadota</taxon>
        <taxon>Gammaproteobacteria</taxon>
        <taxon>Pseudomonadales</taxon>
        <taxon>Pseudomonadaceae</taxon>
        <taxon>Pseudomonas</taxon>
    </lineage>
</organism>
<keyword evidence="10 16" id="KW-0798">TonB box</keyword>
<evidence type="ECO:0000256" key="5">
    <source>
        <dbReference type="ARBA" id="ARBA00022496"/>
    </source>
</evidence>
<dbReference type="GO" id="GO:0009279">
    <property type="term" value="C:cell outer membrane"/>
    <property type="evidence" value="ECO:0007669"/>
    <property type="project" value="UniProtKB-SubCell"/>
</dbReference>
<keyword evidence="12 18" id="KW-0675">Receptor</keyword>
<gene>
    <name evidence="18" type="primary">fatA</name>
    <name evidence="18" type="ORF">CCOS865_01146</name>
</gene>
<dbReference type="GO" id="GO:0015344">
    <property type="term" value="F:siderophore uptake transmembrane transporter activity"/>
    <property type="evidence" value="ECO:0007669"/>
    <property type="project" value="TreeGrafter"/>
</dbReference>
<evidence type="ECO:0000256" key="1">
    <source>
        <dbReference type="ARBA" id="ARBA00004571"/>
    </source>
</evidence>
<evidence type="ECO:0000256" key="10">
    <source>
        <dbReference type="ARBA" id="ARBA00023077"/>
    </source>
</evidence>
<dbReference type="InterPro" id="IPR010917">
    <property type="entry name" value="TonB_rcpt_CS"/>
</dbReference>
<dbReference type="NCBIfam" id="TIGR01783">
    <property type="entry name" value="TonB-siderophor"/>
    <property type="match status" value="1"/>
</dbReference>
<feature type="short sequence motif" description="TonB C-terminal box" evidence="15">
    <location>
        <begin position="781"/>
        <end position="798"/>
    </location>
</feature>
<evidence type="ECO:0000259" key="17">
    <source>
        <dbReference type="SMART" id="SM00965"/>
    </source>
</evidence>
<dbReference type="RefSeq" id="WP_119138783.1">
    <property type="nucleotide sequence ID" value="NZ_CBCSFL010000050.1"/>
</dbReference>
<keyword evidence="4 14" id="KW-1134">Transmembrane beta strand</keyword>
<dbReference type="SMART" id="SM00965">
    <property type="entry name" value="STN"/>
    <property type="match status" value="1"/>
</dbReference>
<dbReference type="Gene3D" id="2.40.170.20">
    <property type="entry name" value="TonB-dependent receptor, beta-barrel domain"/>
    <property type="match status" value="1"/>
</dbReference>
<dbReference type="EMBL" id="UNOZ01000007">
    <property type="protein sequence ID" value="SYX88906.1"/>
    <property type="molecule type" value="Genomic_DNA"/>
</dbReference>
<evidence type="ECO:0000313" key="19">
    <source>
        <dbReference type="Proteomes" id="UP000263595"/>
    </source>
</evidence>
<dbReference type="InterPro" id="IPR039426">
    <property type="entry name" value="TonB-dep_rcpt-like"/>
</dbReference>
<dbReference type="Gene3D" id="3.55.50.30">
    <property type="match status" value="1"/>
</dbReference>
<comment type="similarity">
    <text evidence="2 14 16">Belongs to the TonB-dependent receptor family.</text>
</comment>
<dbReference type="Pfam" id="PF07715">
    <property type="entry name" value="Plug"/>
    <property type="match status" value="1"/>
</dbReference>
<dbReference type="InterPro" id="IPR012910">
    <property type="entry name" value="Plug_dom"/>
</dbReference>
<accession>A0A383RQV7</accession>
<dbReference type="GO" id="GO:0038023">
    <property type="term" value="F:signaling receptor activity"/>
    <property type="evidence" value="ECO:0007669"/>
    <property type="project" value="InterPro"/>
</dbReference>
<dbReference type="Pfam" id="PF07660">
    <property type="entry name" value="STN"/>
    <property type="match status" value="1"/>
</dbReference>
<dbReference type="PROSITE" id="PS01156">
    <property type="entry name" value="TONB_DEPENDENT_REC_2"/>
    <property type="match status" value="1"/>
</dbReference>
<keyword evidence="6 14" id="KW-0812">Transmembrane</keyword>
<sequence>MSSTPKLRPLSVQLLRAGLLLALGLPGTGWAEDAPRRSYQVPAGSLSAALTRFAGEAGVSLSLDPQLVAGRSSAGLSGEFAVEEGFNALLRGSGLVLQPAGRGSYTLLREAEQDDPAHVLPSTTINGQGAGGGSDVYAGGQVARRGKLGMLGERDYMETPFNMTSYTREVLQNQQARTLADAVANDPSVRTTNPSGGRFEQFSVRGFSLYNSDVAYGGLYGVLPTYSIDMEMVERVDILKGPGALLGGLAPNGSVGGGVNIEPKRATDAPITEFTALYASAGQGGGHVDIGRRFGPEQRFGLRFNGVRQAGDTEWDHQRVEREASVLGLDLRGERTRLSLDVGHQARDVDAPMERVGLAAGVKVPDAEDVQHNFAQPWTYSRAKDTFGALRGEYDLSDSWMVYGAVGARKGDYDFLRHAVVVANDSGRFTVSPRAFQREEEVRTATIGARSWFSTGAVGHTLNVSLNRFDMTFDNSGARYANGISNLYDPLALAPPGTPTQPDTPTHTESVLSSLAVADTLSFADDSVLLTLGARLQRVEVDSSAPGEADQVYDERATSPALGLVWRTSERLSLYFNYMEGLTQGQVAPETAANANKVFAPYRSKQVEAGAKYDLGSFSATLSVFRIDKPSYYTDAQNNLRADGEQRNQGVELNLFGEPLAGVRVLGGAMLLDAEQTRTADGRFDGNRAIGAPIVNANLGVEWDLPVVQGLTLSARAIHTGSQYLDAANQQKADAWQRYDLGARYALKLGGKDVTLRASVENVLDTAYWASANVPEGTATGLTLSTPRTWLVSATVGF</sequence>
<dbReference type="Pfam" id="PF00593">
    <property type="entry name" value="TonB_dep_Rec_b-barrel"/>
    <property type="match status" value="1"/>
</dbReference>
<keyword evidence="19" id="KW-1185">Reference proteome</keyword>
<dbReference type="InterPro" id="IPR010105">
    <property type="entry name" value="TonB_sidphr_rcpt"/>
</dbReference>
<dbReference type="OrthoDB" id="8732650at2"/>
<dbReference type="Proteomes" id="UP000263595">
    <property type="component" value="Unassembled WGS sequence"/>
</dbReference>
<dbReference type="InterPro" id="IPR036942">
    <property type="entry name" value="Beta-barrel_TonB_sf"/>
</dbReference>
<dbReference type="PANTHER" id="PTHR32552">
    <property type="entry name" value="FERRICHROME IRON RECEPTOR-RELATED"/>
    <property type="match status" value="1"/>
</dbReference>
<keyword evidence="8" id="KW-0408">Iron</keyword>
<name>A0A383RQV7_9PSED</name>
<evidence type="ECO:0000313" key="18">
    <source>
        <dbReference type="EMBL" id="SYX88906.1"/>
    </source>
</evidence>
<dbReference type="InterPro" id="IPR011662">
    <property type="entry name" value="Secretin/TonB_short_N"/>
</dbReference>
<evidence type="ECO:0000256" key="11">
    <source>
        <dbReference type="ARBA" id="ARBA00023136"/>
    </source>
</evidence>
<reference evidence="19" key="1">
    <citation type="submission" date="2018-08" db="EMBL/GenBank/DDBJ databases">
        <authorList>
            <person name="Blom J."/>
        </authorList>
    </citation>
    <scope>NUCLEOTIDE SEQUENCE [LARGE SCALE GENOMIC DNA]</scope>
    <source>
        <strain evidence="19">CCOS 865</strain>
    </source>
</reference>
<evidence type="ECO:0000256" key="13">
    <source>
        <dbReference type="ARBA" id="ARBA00023237"/>
    </source>
</evidence>
<evidence type="ECO:0000256" key="7">
    <source>
        <dbReference type="ARBA" id="ARBA00022729"/>
    </source>
</evidence>